<feature type="compositionally biased region" description="Polar residues" evidence="1">
    <location>
        <begin position="108"/>
        <end position="138"/>
    </location>
</feature>
<gene>
    <name evidence="2" type="ORF">CC1G_10427</name>
</gene>
<feature type="region of interest" description="Disordered" evidence="1">
    <location>
        <begin position="1529"/>
        <end position="1617"/>
    </location>
</feature>
<dbReference type="InParanoid" id="A8PDQ3"/>
<feature type="region of interest" description="Disordered" evidence="1">
    <location>
        <begin position="1437"/>
        <end position="1456"/>
    </location>
</feature>
<dbReference type="OrthoDB" id="2678679at2759"/>
<feature type="region of interest" description="Disordered" evidence="1">
    <location>
        <begin position="15"/>
        <end position="42"/>
    </location>
</feature>
<dbReference type="GeneID" id="6017300"/>
<accession>A8PDQ3</accession>
<feature type="compositionally biased region" description="Polar residues" evidence="1">
    <location>
        <begin position="282"/>
        <end position="292"/>
    </location>
</feature>
<feature type="compositionally biased region" description="Polar residues" evidence="1">
    <location>
        <begin position="699"/>
        <end position="714"/>
    </location>
</feature>
<feature type="region of interest" description="Disordered" evidence="1">
    <location>
        <begin position="889"/>
        <end position="912"/>
    </location>
</feature>
<name>A8PDQ3_COPC7</name>
<dbReference type="VEuPathDB" id="FungiDB:CC1G_10427"/>
<evidence type="ECO:0000313" key="3">
    <source>
        <dbReference type="Proteomes" id="UP000001861"/>
    </source>
</evidence>
<feature type="compositionally biased region" description="Basic and acidic residues" evidence="1">
    <location>
        <begin position="892"/>
        <end position="908"/>
    </location>
</feature>
<dbReference type="Proteomes" id="UP000001861">
    <property type="component" value="Unassembled WGS sequence"/>
</dbReference>
<dbReference type="EMBL" id="AACS02000007">
    <property type="protein sequence ID" value="EAU81140.2"/>
    <property type="molecule type" value="Genomic_DNA"/>
</dbReference>
<evidence type="ECO:0000313" key="2">
    <source>
        <dbReference type="EMBL" id="EAU81140.2"/>
    </source>
</evidence>
<feature type="region of interest" description="Disordered" evidence="1">
    <location>
        <begin position="459"/>
        <end position="525"/>
    </location>
</feature>
<feature type="region of interest" description="Disordered" evidence="1">
    <location>
        <begin position="153"/>
        <end position="314"/>
    </location>
</feature>
<dbReference type="RefSeq" id="XP_001840641.2">
    <property type="nucleotide sequence ID" value="XM_001840589.2"/>
</dbReference>
<proteinExistence type="predicted"/>
<protein>
    <submittedName>
        <fullName evidence="2">Uncharacterized protein</fullName>
    </submittedName>
</protein>
<keyword evidence="3" id="KW-1185">Reference proteome</keyword>
<comment type="caution">
    <text evidence="2">The sequence shown here is derived from an EMBL/GenBank/DDBJ whole genome shotgun (WGS) entry which is preliminary data.</text>
</comment>
<dbReference type="KEGG" id="cci:CC1G_10427"/>
<feature type="region of interest" description="Disordered" evidence="1">
    <location>
        <begin position="1202"/>
        <end position="1241"/>
    </location>
</feature>
<feature type="region of interest" description="Disordered" evidence="1">
    <location>
        <begin position="654"/>
        <end position="731"/>
    </location>
</feature>
<feature type="compositionally biased region" description="Basic residues" evidence="1">
    <location>
        <begin position="159"/>
        <end position="178"/>
    </location>
</feature>
<evidence type="ECO:0000256" key="1">
    <source>
        <dbReference type="SAM" id="MobiDB-lite"/>
    </source>
</evidence>
<feature type="compositionally biased region" description="Low complexity" evidence="1">
    <location>
        <begin position="1206"/>
        <end position="1222"/>
    </location>
</feature>
<feature type="compositionally biased region" description="Polar residues" evidence="1">
    <location>
        <begin position="1441"/>
        <end position="1455"/>
    </location>
</feature>
<sequence>MALIWEKGPEFRLLNAHSAQEDTHDGQSDGDGNGLVKKGGGLGSGPAASALVAVGNDEEMDSSTMPVAGLNGLEPHGTRLLDPVSIRGSSNQGNEKNGRDDEGMEISLNLNARITSSDSVAPTEPTSNPTLTGTSPGSVSVADFITENRAAIWGDGASKKGRKPRKDKGVKRGPRKAKPALDTSTISAAHEQASAADPAPNPVEVSASTVTRKPGGQKKKAASPASIVKAPSPMPSVGPSEPSLPLGGVVSGRLSGQGTTPGIDVAEPFTAETVPNDIPVDSSATAPPTDNPEQTKKRKGRPKKNPQQTLGVEDILDIRPPVEDELSKCNQTWKVAASSLPAKPTSASIHGLDKKGKGKERPPLKPRVWTSSKTELQAAVPAFTKDTNGVCWTHCETVVVILDDDAGDPRKSTIPSRSIEMIPVPDGGDVVFDLILTRALVPVAASAKKNLAPMVSVEKGDGDVPTADPSMPITVPTQPDPPPVETGQGTPAPGEKQQDRDAPISEEPLSLDYPPDPDPPTHPRIATDLLDPVLSTRAAEAAQRQAQSSERLQKAFEDFERTVEESADAFIARLAPVFDTDAALAGGVKEDGSLQPPVCSSRTAGDIRPAILATIDSQKSIIEPSTESAPPTLLPATASALTPDVNFSVSALHLSKGDPSPADPSTISVKTASKRRKPLAQQMMENTTLRRSGRATGNRYRTTKQAWTQESTGPRRSGRATANPYRSEHQSAPVVVRVKRVERSTKQSIQSASASARQFRSRWKQPVGKDSVTSISAPLLRKRKRPKLPPLDIHAALDATFTLDLELLSPLSPIASDDDGEVKAVAKAEQRRKRLGKRKQRPVTAPTRVSKRLRVMRGEMDEQDAMAANFVEVKEEVEVTVKVKRPRTMKKARGDDVHKEDKPAELPMEHAPTTADDTTTIAQALKNELSPAHRMVPSEQALAKLEDLAPLPTIPSATTPPVSVAEVDTSVAQASISTPPVGHVSTPAEDTTVILQVPQNEQSPAHQVKPTQPPGEVAPPVTIPPATTLPAAVADVDIIVPRPFISTPPVLSETLTLEVTTIMEKAQRASLSLPSLPMEVRTIIDAFIQDSPVSIIASRERTRELLPGGSKTLLDTEFGYAYLGLFKVLGLEEKPVVRSGGGSDLADPLTVEWRFRVQWNVGGETIVKHEEDVSRPWWKDSSISSLKLQSSTMMDVCGERNEPTLSTATTAVESSSSGGSTRRPSEETMDTSLVPHPSPPRILNDLTTPPLYMRAKMEHPNWNLRDIPHWDMYFSLVPSSMLAGLDSCIPDDAFPTGWFCSECGMVNFQRAMRHRRCGSKACSERPPEGYSRELADIRGPHGMVPVPSPYNEFPKESVTSFSTKWKNGMQTFSYYLDGDQKKVFVKHVFTANVAKFQKPATNLLVEIQKNVELLRVAGDSGNPYFVRNYDLPIEQALGPSDASNSTPDRGSSATNPECIVQARNVMVSRSRNYAEVSGDVMKINRLEIVGWVAAGSRRNHPTLRAKESPVAVLCLGCDVVMTVTPAADRAAVSARVPRATKPKKPKGKPEAGQEPQESSAQPLQPDLDQLMPMDETPAEPGLEPPATGSPDEQVSPPLPLEPVSAPAQASSTAPVPRDVKLTMVHGDIVVFYGSEFEYSLKRAGPSILVFGSS</sequence>
<feature type="region of interest" description="Disordered" evidence="1">
    <location>
        <begin position="62"/>
        <end position="139"/>
    </location>
</feature>
<feature type="compositionally biased region" description="Basic and acidic residues" evidence="1">
    <location>
        <begin position="351"/>
        <end position="363"/>
    </location>
</feature>
<dbReference type="OMA" id="HTKSESV"/>
<feature type="compositionally biased region" description="Gly residues" evidence="1">
    <location>
        <begin position="29"/>
        <end position="42"/>
    </location>
</feature>
<dbReference type="HOGENOM" id="CLU_242397_0_0_1"/>
<dbReference type="eggNOG" id="ENOG502SQJV">
    <property type="taxonomic scope" value="Eukaryota"/>
</dbReference>
<organism evidence="2 3">
    <name type="scientific">Coprinopsis cinerea (strain Okayama-7 / 130 / ATCC MYA-4618 / FGSC 9003)</name>
    <name type="common">Inky cap fungus</name>
    <name type="synonym">Hormographiella aspergillata</name>
    <dbReference type="NCBI Taxonomy" id="240176"/>
    <lineage>
        <taxon>Eukaryota</taxon>
        <taxon>Fungi</taxon>
        <taxon>Dikarya</taxon>
        <taxon>Basidiomycota</taxon>
        <taxon>Agaricomycotina</taxon>
        <taxon>Agaricomycetes</taxon>
        <taxon>Agaricomycetidae</taxon>
        <taxon>Agaricales</taxon>
        <taxon>Agaricineae</taxon>
        <taxon>Psathyrellaceae</taxon>
        <taxon>Coprinopsis</taxon>
    </lineage>
</organism>
<reference evidence="2 3" key="1">
    <citation type="journal article" date="2010" name="Proc. Natl. Acad. Sci. U.S.A.">
        <title>Insights into evolution of multicellular fungi from the assembled chromosomes of the mushroom Coprinopsis cinerea (Coprinus cinereus).</title>
        <authorList>
            <person name="Stajich J.E."/>
            <person name="Wilke S.K."/>
            <person name="Ahren D."/>
            <person name="Au C.H."/>
            <person name="Birren B.W."/>
            <person name="Borodovsky M."/>
            <person name="Burns C."/>
            <person name="Canback B."/>
            <person name="Casselton L.A."/>
            <person name="Cheng C.K."/>
            <person name="Deng J."/>
            <person name="Dietrich F.S."/>
            <person name="Fargo D.C."/>
            <person name="Farman M.L."/>
            <person name="Gathman A.C."/>
            <person name="Goldberg J."/>
            <person name="Guigo R."/>
            <person name="Hoegger P.J."/>
            <person name="Hooker J.B."/>
            <person name="Huggins A."/>
            <person name="James T.Y."/>
            <person name="Kamada T."/>
            <person name="Kilaru S."/>
            <person name="Kodira C."/>
            <person name="Kues U."/>
            <person name="Kupfer D."/>
            <person name="Kwan H.S."/>
            <person name="Lomsadze A."/>
            <person name="Li W."/>
            <person name="Lilly W.W."/>
            <person name="Ma L.J."/>
            <person name="Mackey A.J."/>
            <person name="Manning G."/>
            <person name="Martin F."/>
            <person name="Muraguchi H."/>
            <person name="Natvig D.O."/>
            <person name="Palmerini H."/>
            <person name="Ramesh M.A."/>
            <person name="Rehmeyer C.J."/>
            <person name="Roe B.A."/>
            <person name="Shenoy N."/>
            <person name="Stanke M."/>
            <person name="Ter-Hovhannisyan V."/>
            <person name="Tunlid A."/>
            <person name="Velagapudi R."/>
            <person name="Vision T.J."/>
            <person name="Zeng Q."/>
            <person name="Zolan M.E."/>
            <person name="Pukkila P.J."/>
        </authorList>
    </citation>
    <scope>NUCLEOTIDE SEQUENCE [LARGE SCALE GENOMIC DNA]</scope>
    <source>
        <strain evidence="3">Okayama-7 / 130 / ATCC MYA-4618 / FGSC 9003</strain>
    </source>
</reference>
<feature type="region of interest" description="Disordered" evidence="1">
    <location>
        <begin position="341"/>
        <end position="369"/>
    </location>
</feature>